<feature type="domain" description="Methyltransferase" evidence="3">
    <location>
        <begin position="52"/>
        <end position="153"/>
    </location>
</feature>
<dbReference type="EMBL" id="CAJOAX010000074">
    <property type="protein sequence ID" value="CAF3500446.1"/>
    <property type="molecule type" value="Genomic_DNA"/>
</dbReference>
<comment type="caution">
    <text evidence="4">The sequence shown here is derived from an EMBL/GenBank/DDBJ whole genome shotgun (WGS) entry which is preliminary data.</text>
</comment>
<evidence type="ECO:0000256" key="2">
    <source>
        <dbReference type="ARBA" id="ARBA00022679"/>
    </source>
</evidence>
<dbReference type="PANTHER" id="PTHR43861:SF1">
    <property type="entry name" value="TRANS-ACONITATE 2-METHYLTRANSFERASE"/>
    <property type="match status" value="1"/>
</dbReference>
<evidence type="ECO:0000259" key="3">
    <source>
        <dbReference type="Pfam" id="PF13649"/>
    </source>
</evidence>
<dbReference type="InterPro" id="IPR041698">
    <property type="entry name" value="Methyltransf_25"/>
</dbReference>
<dbReference type="InterPro" id="IPR029063">
    <property type="entry name" value="SAM-dependent_MTases_sf"/>
</dbReference>
<dbReference type="OrthoDB" id="540004at2759"/>
<evidence type="ECO:0000313" key="5">
    <source>
        <dbReference type="EMBL" id="CAF3500446.1"/>
    </source>
</evidence>
<dbReference type="CDD" id="cd02440">
    <property type="entry name" value="AdoMet_MTases"/>
    <property type="match status" value="1"/>
</dbReference>
<keyword evidence="1" id="KW-0489">Methyltransferase</keyword>
<dbReference type="GO" id="GO:0032259">
    <property type="term" value="P:methylation"/>
    <property type="evidence" value="ECO:0007669"/>
    <property type="project" value="UniProtKB-KW"/>
</dbReference>
<organism evidence="4 6">
    <name type="scientific">Rotaria sordida</name>
    <dbReference type="NCBI Taxonomy" id="392033"/>
    <lineage>
        <taxon>Eukaryota</taxon>
        <taxon>Metazoa</taxon>
        <taxon>Spiralia</taxon>
        <taxon>Gnathifera</taxon>
        <taxon>Rotifera</taxon>
        <taxon>Eurotatoria</taxon>
        <taxon>Bdelloidea</taxon>
        <taxon>Philodinida</taxon>
        <taxon>Philodinidae</taxon>
        <taxon>Rotaria</taxon>
    </lineage>
</organism>
<dbReference type="Proteomes" id="UP000663823">
    <property type="component" value="Unassembled WGS sequence"/>
</dbReference>
<dbReference type="Gene3D" id="3.40.50.150">
    <property type="entry name" value="Vaccinia Virus protein VP39"/>
    <property type="match status" value="1"/>
</dbReference>
<reference evidence="4" key="1">
    <citation type="submission" date="2021-02" db="EMBL/GenBank/DDBJ databases">
        <authorList>
            <person name="Nowell W R."/>
        </authorList>
    </citation>
    <scope>NUCLEOTIDE SEQUENCE</scope>
</reference>
<dbReference type="Pfam" id="PF13649">
    <property type="entry name" value="Methyltransf_25"/>
    <property type="match status" value="1"/>
</dbReference>
<dbReference type="SUPFAM" id="SSF53335">
    <property type="entry name" value="S-adenosyl-L-methionine-dependent methyltransferases"/>
    <property type="match status" value="1"/>
</dbReference>
<evidence type="ECO:0000313" key="6">
    <source>
        <dbReference type="Proteomes" id="UP000663882"/>
    </source>
</evidence>
<dbReference type="Proteomes" id="UP000663882">
    <property type="component" value="Unassembled WGS sequence"/>
</dbReference>
<dbReference type="EMBL" id="CAJNOO010001208">
    <property type="protein sequence ID" value="CAF1114982.1"/>
    <property type="molecule type" value="Genomic_DNA"/>
</dbReference>
<proteinExistence type="predicted"/>
<sequence>MSYAYDNDEFSRYYDTFVAEHVSQDIYWTDTVKQVYAEIIQRTFIDNQQTIIVELGCGTGENLIYFSQYFQNKNLKFIGIDHSQSMLNRAKEKLINQSNINQIEYLHGSLTNFADCLKIQKIDCILLPAGTFHHLITDNERQEFINNIQQTLRFQTGLFAIYLFPDSLIRIESIDNLNNENKLKLISIENLQQNNNEWLCKQTFEFNIPPKIQLSWQLRTCSILKLINLFISNNFEILFCCLNGKDLQPYNENISYSLMNMTTPVILVFRTIKNTN</sequence>
<evidence type="ECO:0000313" key="4">
    <source>
        <dbReference type="EMBL" id="CAF1114982.1"/>
    </source>
</evidence>
<dbReference type="GO" id="GO:0008168">
    <property type="term" value="F:methyltransferase activity"/>
    <property type="evidence" value="ECO:0007669"/>
    <property type="project" value="UniProtKB-KW"/>
</dbReference>
<dbReference type="AlphaFoldDB" id="A0A814Q5X4"/>
<accession>A0A814Q5X4</accession>
<name>A0A814Q5X4_9BILA</name>
<evidence type="ECO:0000256" key="1">
    <source>
        <dbReference type="ARBA" id="ARBA00022603"/>
    </source>
</evidence>
<dbReference type="PANTHER" id="PTHR43861">
    <property type="entry name" value="TRANS-ACONITATE 2-METHYLTRANSFERASE-RELATED"/>
    <property type="match status" value="1"/>
</dbReference>
<gene>
    <name evidence="5" type="ORF">OTI717_LOCUS1678</name>
    <name evidence="4" type="ORF">RFH988_LOCUS20042</name>
</gene>
<protein>
    <recommendedName>
        <fullName evidence="3">Methyltransferase domain-containing protein</fullName>
    </recommendedName>
</protein>
<keyword evidence="2" id="KW-0808">Transferase</keyword>